<evidence type="ECO:0000313" key="9">
    <source>
        <dbReference type="EMBL" id="KAL3820744.1"/>
    </source>
</evidence>
<keyword evidence="5" id="KW-0862">Zinc</keyword>
<name>A0ABD3S899_9LAMI</name>
<dbReference type="PROSITE" id="PS50089">
    <property type="entry name" value="ZF_RING_2"/>
    <property type="match status" value="1"/>
</dbReference>
<dbReference type="AlphaFoldDB" id="A0ABD3S899"/>
<dbReference type="InterPro" id="IPR003347">
    <property type="entry name" value="JmjC_dom"/>
</dbReference>
<evidence type="ECO:0000256" key="1">
    <source>
        <dbReference type="ARBA" id="ARBA00004123"/>
    </source>
</evidence>
<dbReference type="PANTHER" id="PTHR12549:SF37">
    <property type="entry name" value="LYSINE-SPECIFIC DEMETHYLASE JMJ26"/>
    <property type="match status" value="1"/>
</dbReference>
<keyword evidence="4" id="KW-0539">Nucleus</keyword>
<dbReference type="GO" id="GO:0008270">
    <property type="term" value="F:zinc ion binding"/>
    <property type="evidence" value="ECO:0007669"/>
    <property type="project" value="UniProtKB-KW"/>
</dbReference>
<dbReference type="EMBL" id="JBJXBP010000007">
    <property type="protein sequence ID" value="KAL3820744.1"/>
    <property type="molecule type" value="Genomic_DNA"/>
</dbReference>
<keyword evidence="5" id="KW-0863">Zinc-finger</keyword>
<dbReference type="Proteomes" id="UP001634393">
    <property type="component" value="Unassembled WGS sequence"/>
</dbReference>
<sequence>MEVLNAKHQCQISLKSVPPTPRKRKLILDLDDEEEEEEENVKVLPKESDDVSNQKTRLSRSSCIARGLTTLTRPQSVTTKKESSAENSRTPVRKPMKRQNVKDLSACYSSSNRCILSKKRHCSVSSSRLAYDSADDEYSAGYKPLEVSKWQSKKVRGRSRNKNIYESKSMRRRRECKTEDEWDESEEKHRSSVARNCIQNKQVENMDNQRSLKRSCVASKKFLESEFILCDWIDDEEDVVSLIDTRMEDSDTINTDVMKAKISFRHDASSKSFASDLSSSSASSCSSISKTKKNTIQKSVTTNKKVNQKNFVECHQCLRVDRRIVVPCTKCKERFYCIHCIKRWYPTLSEEGVAEICPFCRRNCNCNSCLHSTSMIKTSKRDLTDHEKIQHLHYLISELLPYVESIHQEQIEEIKMEATIQGVPSSSIDVKPTTWSGDERIYCNHCSTSIVDLHRSCPKCSYELCLNCCREIRSGQLPGACNRAVFRYVDRGFDYMHGGDPLPESLHTETLNRDSGMHINWAASNNGILCAPIELGGCASSNLELKCLLPKHWISTLQRRAEKITSRCNFIEANFQPTLCDGDPENLLTAASREGSEDNCLYCPDSKYILDEKSLLRFRGHWAKGEPVIVKNVLEQTSGLSWEPLVMWRALCELTDGPINSRMSDVKFIDCLAGCEVEISTRKFFQGYLEGRTYENMWPEMLKLKDFPPSDKFENLLPRHCDEFIRALPFQEYTDPRAGFLNLAVKLPENIIKPDLGPKTYIAYGAVEELGRGDSVTKLHCDMSDAVNILTHTADVALSYEQCQAIELLKKKHKAQDEEERRAHKINENPCDIGLDNYKEKGDFDVIEKGTCFSHDELQTESSISGLSPENHSENVSGALWDIFRREDVPKLKDYLFKHSDEFRHTFCCPVEQVIHPIHDQTFYLTSEHKNKLKKEFGIEPWTFEQKLGEAVFIPAGCPHQVRNLKSCTKVAVDFVSPENLHECIRLTEEFRKLPKDHRAREDKLEVKKMILHAVNQAVDDLEKLMALEDDTHWNEDFHQ</sequence>
<feature type="compositionally biased region" description="Basic and acidic residues" evidence="6">
    <location>
        <begin position="40"/>
        <end position="49"/>
    </location>
</feature>
<comment type="similarity">
    <text evidence="2">Belongs to the JARID1 histone demethylase family.</text>
</comment>
<feature type="region of interest" description="Disordered" evidence="6">
    <location>
        <begin position="15"/>
        <end position="58"/>
    </location>
</feature>
<dbReference type="SUPFAM" id="SSF51197">
    <property type="entry name" value="Clavaminate synthase-like"/>
    <property type="match status" value="1"/>
</dbReference>
<dbReference type="PROSITE" id="PS51184">
    <property type="entry name" value="JMJC"/>
    <property type="match status" value="1"/>
</dbReference>
<dbReference type="InterPro" id="IPR001841">
    <property type="entry name" value="Znf_RING"/>
</dbReference>
<dbReference type="SMART" id="SM00558">
    <property type="entry name" value="JmjC"/>
    <property type="match status" value="1"/>
</dbReference>
<keyword evidence="10" id="KW-1185">Reference proteome</keyword>
<dbReference type="Pfam" id="PF02373">
    <property type="entry name" value="JmjC"/>
    <property type="match status" value="1"/>
</dbReference>
<reference evidence="9 10" key="1">
    <citation type="submission" date="2024-12" db="EMBL/GenBank/DDBJ databases">
        <title>The unique morphological basis and parallel evolutionary history of personate flowers in Penstemon.</title>
        <authorList>
            <person name="Depatie T.H."/>
            <person name="Wessinger C.A."/>
        </authorList>
    </citation>
    <scope>NUCLEOTIDE SEQUENCE [LARGE SCALE GENOMIC DNA]</scope>
    <source>
        <strain evidence="9">WTNN_2</strain>
        <tissue evidence="9">Leaf</tissue>
    </source>
</reference>
<organism evidence="9 10">
    <name type="scientific">Penstemon smallii</name>
    <dbReference type="NCBI Taxonomy" id="265156"/>
    <lineage>
        <taxon>Eukaryota</taxon>
        <taxon>Viridiplantae</taxon>
        <taxon>Streptophyta</taxon>
        <taxon>Embryophyta</taxon>
        <taxon>Tracheophyta</taxon>
        <taxon>Spermatophyta</taxon>
        <taxon>Magnoliopsida</taxon>
        <taxon>eudicotyledons</taxon>
        <taxon>Gunneridae</taxon>
        <taxon>Pentapetalae</taxon>
        <taxon>asterids</taxon>
        <taxon>lamiids</taxon>
        <taxon>Lamiales</taxon>
        <taxon>Plantaginaceae</taxon>
        <taxon>Cheloneae</taxon>
        <taxon>Penstemon</taxon>
    </lineage>
</organism>
<feature type="region of interest" description="Disordered" evidence="6">
    <location>
        <begin position="73"/>
        <end position="97"/>
    </location>
</feature>
<feature type="domain" description="RING-type" evidence="7">
    <location>
        <begin position="314"/>
        <end position="361"/>
    </location>
</feature>
<dbReference type="GO" id="GO:0005634">
    <property type="term" value="C:nucleus"/>
    <property type="evidence" value="ECO:0007669"/>
    <property type="project" value="UniProtKB-SubCell"/>
</dbReference>
<comment type="subcellular location">
    <subcellularLocation>
        <location evidence="1">Nucleus</location>
    </subcellularLocation>
</comment>
<proteinExistence type="inferred from homology"/>
<evidence type="ECO:0008006" key="11">
    <source>
        <dbReference type="Google" id="ProtNLM"/>
    </source>
</evidence>
<evidence type="ECO:0000256" key="3">
    <source>
        <dbReference type="ARBA" id="ARBA00022723"/>
    </source>
</evidence>
<dbReference type="InterPro" id="IPR045109">
    <property type="entry name" value="LSDs-like"/>
</dbReference>
<feature type="domain" description="JmjC" evidence="8">
    <location>
        <begin position="736"/>
        <end position="992"/>
    </location>
</feature>
<evidence type="ECO:0000259" key="8">
    <source>
        <dbReference type="PROSITE" id="PS51184"/>
    </source>
</evidence>
<evidence type="ECO:0000256" key="6">
    <source>
        <dbReference type="SAM" id="MobiDB-lite"/>
    </source>
</evidence>
<evidence type="ECO:0000313" key="10">
    <source>
        <dbReference type="Proteomes" id="UP001634393"/>
    </source>
</evidence>
<protein>
    <recommendedName>
        <fullName evidence="11">Lysine-specific demethylase JMJ25-like</fullName>
    </recommendedName>
</protein>
<dbReference type="Gene3D" id="2.60.120.650">
    <property type="entry name" value="Cupin"/>
    <property type="match status" value="1"/>
</dbReference>
<feature type="compositionally biased region" description="Acidic residues" evidence="6">
    <location>
        <begin position="29"/>
        <end position="39"/>
    </location>
</feature>
<evidence type="ECO:0000256" key="4">
    <source>
        <dbReference type="ARBA" id="ARBA00023242"/>
    </source>
</evidence>
<gene>
    <name evidence="9" type="ORF">ACJIZ3_006649</name>
</gene>
<keyword evidence="3" id="KW-0479">Metal-binding</keyword>
<evidence type="ECO:0000256" key="2">
    <source>
        <dbReference type="ARBA" id="ARBA00006801"/>
    </source>
</evidence>
<evidence type="ECO:0000259" key="7">
    <source>
        <dbReference type="PROSITE" id="PS50089"/>
    </source>
</evidence>
<comment type="caution">
    <text evidence="9">The sequence shown here is derived from an EMBL/GenBank/DDBJ whole genome shotgun (WGS) entry which is preliminary data.</text>
</comment>
<evidence type="ECO:0000256" key="5">
    <source>
        <dbReference type="PROSITE-ProRule" id="PRU00175"/>
    </source>
</evidence>
<dbReference type="PANTHER" id="PTHR12549">
    <property type="entry name" value="JMJC DOMAIN-CONTAINING HISTONE DEMETHYLATION PROTEIN"/>
    <property type="match status" value="1"/>
</dbReference>
<accession>A0ABD3S899</accession>